<dbReference type="VEuPathDB" id="FungiDB:CIHG_02420"/>
<evidence type="ECO:0000313" key="1">
    <source>
        <dbReference type="EMBL" id="KMU84634.1"/>
    </source>
</evidence>
<accession>A0A0J8RL25</accession>
<dbReference type="Proteomes" id="UP000054563">
    <property type="component" value="Unassembled WGS sequence"/>
</dbReference>
<organism evidence="1 2">
    <name type="scientific">Coccidioides immitis H538.4</name>
    <dbReference type="NCBI Taxonomy" id="396776"/>
    <lineage>
        <taxon>Eukaryota</taxon>
        <taxon>Fungi</taxon>
        <taxon>Dikarya</taxon>
        <taxon>Ascomycota</taxon>
        <taxon>Pezizomycotina</taxon>
        <taxon>Eurotiomycetes</taxon>
        <taxon>Eurotiomycetidae</taxon>
        <taxon>Onygenales</taxon>
        <taxon>Onygenaceae</taxon>
        <taxon>Coccidioides</taxon>
    </lineage>
</organism>
<proteinExistence type="predicted"/>
<gene>
    <name evidence="1" type="ORF">CIHG_02420</name>
</gene>
<name>A0A0J8RL25_COCIT</name>
<dbReference type="EMBL" id="DS016985">
    <property type="protein sequence ID" value="KMU84634.1"/>
    <property type="molecule type" value="Genomic_DNA"/>
</dbReference>
<evidence type="ECO:0000313" key="2">
    <source>
        <dbReference type="Proteomes" id="UP000054563"/>
    </source>
</evidence>
<reference evidence="2" key="1">
    <citation type="journal article" date="2010" name="Genome Res.">
        <title>Population genomic sequencing of Coccidioides fungi reveals recent hybridization and transposon control.</title>
        <authorList>
            <person name="Neafsey D.E."/>
            <person name="Barker B.M."/>
            <person name="Sharpton T.J."/>
            <person name="Stajich J.E."/>
            <person name="Park D.J."/>
            <person name="Whiston E."/>
            <person name="Hung C.-Y."/>
            <person name="McMahan C."/>
            <person name="White J."/>
            <person name="Sykes S."/>
            <person name="Heiman D."/>
            <person name="Young S."/>
            <person name="Zeng Q."/>
            <person name="Abouelleil A."/>
            <person name="Aftuck L."/>
            <person name="Bessette D."/>
            <person name="Brown A."/>
            <person name="FitzGerald M."/>
            <person name="Lui A."/>
            <person name="Macdonald J.P."/>
            <person name="Priest M."/>
            <person name="Orbach M.J."/>
            <person name="Galgiani J.N."/>
            <person name="Kirkland T.N."/>
            <person name="Cole G.T."/>
            <person name="Birren B.W."/>
            <person name="Henn M.R."/>
            <person name="Taylor J.W."/>
            <person name="Rounsley S.D."/>
        </authorList>
    </citation>
    <scope>NUCLEOTIDE SEQUENCE [LARGE SCALE GENOMIC DNA]</scope>
    <source>
        <strain evidence="2">H538.4</strain>
    </source>
</reference>
<dbReference type="AlphaFoldDB" id="A0A0J8RL25"/>
<protein>
    <submittedName>
        <fullName evidence="1">Uncharacterized protein</fullName>
    </submittedName>
</protein>
<sequence>MVGPGAPRANRFVLNIEVGYVSSLYKLNLLHNLESSYLPERQGS</sequence>